<reference evidence="8 9" key="1">
    <citation type="journal article" date="2012" name="PLoS Pathog.">
        <title>Diverse lifestyles and strategies of plant pathogenesis encoded in the genomes of eighteen Dothideomycetes fungi.</title>
        <authorList>
            <person name="Ohm R.A."/>
            <person name="Feau N."/>
            <person name="Henrissat B."/>
            <person name="Schoch C.L."/>
            <person name="Horwitz B.A."/>
            <person name="Barry K.W."/>
            <person name="Condon B.J."/>
            <person name="Copeland A.C."/>
            <person name="Dhillon B."/>
            <person name="Glaser F."/>
            <person name="Hesse C.N."/>
            <person name="Kosti I."/>
            <person name="LaButti K."/>
            <person name="Lindquist E.A."/>
            <person name="Lucas S."/>
            <person name="Salamov A.A."/>
            <person name="Bradshaw R.E."/>
            <person name="Ciuffetti L."/>
            <person name="Hamelin R.C."/>
            <person name="Kema G.H.J."/>
            <person name="Lawrence C."/>
            <person name="Scott J.A."/>
            <person name="Spatafora J.W."/>
            <person name="Turgeon B.G."/>
            <person name="de Wit P.J.G.M."/>
            <person name="Zhong S."/>
            <person name="Goodwin S.B."/>
            <person name="Grigoriev I.V."/>
        </authorList>
    </citation>
    <scope>NUCLEOTIDE SEQUENCE [LARGE SCALE GENOMIC DNA]</scope>
    <source>
        <strain evidence="8 9">CIRAD86</strain>
    </source>
</reference>
<dbReference type="VEuPathDB" id="FungiDB:MYCFIDRAFT_215154"/>
<feature type="region of interest" description="Disordered" evidence="6">
    <location>
        <begin position="381"/>
        <end position="437"/>
    </location>
</feature>
<evidence type="ECO:0000259" key="7">
    <source>
        <dbReference type="PROSITE" id="PS50157"/>
    </source>
</evidence>
<evidence type="ECO:0000256" key="1">
    <source>
        <dbReference type="ARBA" id="ARBA00022723"/>
    </source>
</evidence>
<dbReference type="GeneID" id="19338131"/>
<feature type="compositionally biased region" description="Polar residues" evidence="6">
    <location>
        <begin position="381"/>
        <end position="392"/>
    </location>
</feature>
<keyword evidence="1" id="KW-0479">Metal-binding</keyword>
<dbReference type="Proteomes" id="UP000016932">
    <property type="component" value="Unassembled WGS sequence"/>
</dbReference>
<dbReference type="eggNOG" id="KOG4124">
    <property type="taxonomic scope" value="Eukaryota"/>
</dbReference>
<gene>
    <name evidence="8" type="ORF">MYCFIDRAFT_215154</name>
</gene>
<feature type="compositionally biased region" description="Polar residues" evidence="6">
    <location>
        <begin position="317"/>
        <end position="327"/>
    </location>
</feature>
<dbReference type="RefSeq" id="XP_007926341.1">
    <property type="nucleotide sequence ID" value="XM_007928150.1"/>
</dbReference>
<dbReference type="GO" id="GO:0008270">
    <property type="term" value="F:zinc ion binding"/>
    <property type="evidence" value="ECO:0007669"/>
    <property type="project" value="UniProtKB-KW"/>
</dbReference>
<dbReference type="PANTHER" id="PTHR23057:SF0">
    <property type="entry name" value="JUXTAPOSED WITH ANOTHER ZINC FINGER PROTEIN 1"/>
    <property type="match status" value="1"/>
</dbReference>
<dbReference type="PROSITE" id="PS50157">
    <property type="entry name" value="ZINC_FINGER_C2H2_2"/>
    <property type="match status" value="2"/>
</dbReference>
<dbReference type="Gene3D" id="3.30.160.60">
    <property type="entry name" value="Classic Zinc Finger"/>
    <property type="match status" value="2"/>
</dbReference>
<dbReference type="InterPro" id="IPR051580">
    <property type="entry name" value="ZnF-Chromatin_assoc"/>
</dbReference>
<dbReference type="FunFam" id="3.30.160.60:FF:000446">
    <property type="entry name" value="Zinc finger protein"/>
    <property type="match status" value="1"/>
</dbReference>
<evidence type="ECO:0000256" key="6">
    <source>
        <dbReference type="SAM" id="MobiDB-lite"/>
    </source>
</evidence>
<feature type="region of interest" description="Disordered" evidence="6">
    <location>
        <begin position="257"/>
        <end position="368"/>
    </location>
</feature>
<keyword evidence="4" id="KW-0862">Zinc</keyword>
<feature type="compositionally biased region" description="Low complexity" evidence="6">
    <location>
        <begin position="346"/>
        <end position="367"/>
    </location>
</feature>
<evidence type="ECO:0000256" key="4">
    <source>
        <dbReference type="ARBA" id="ARBA00022833"/>
    </source>
</evidence>
<evidence type="ECO:0000256" key="5">
    <source>
        <dbReference type="PROSITE-ProRule" id="PRU00042"/>
    </source>
</evidence>
<dbReference type="PROSITE" id="PS00028">
    <property type="entry name" value="ZINC_FINGER_C2H2_1"/>
    <property type="match status" value="1"/>
</dbReference>
<evidence type="ECO:0000256" key="3">
    <source>
        <dbReference type="ARBA" id="ARBA00022771"/>
    </source>
</evidence>
<feature type="compositionally biased region" description="Low complexity" evidence="6">
    <location>
        <begin position="107"/>
        <end position="124"/>
    </location>
</feature>
<dbReference type="HOGENOM" id="CLU_013026_2_1_1"/>
<dbReference type="OrthoDB" id="3269380at2759"/>
<dbReference type="AlphaFoldDB" id="M2YZB6"/>
<evidence type="ECO:0000313" key="9">
    <source>
        <dbReference type="Proteomes" id="UP000016932"/>
    </source>
</evidence>
<feature type="region of interest" description="Disordered" evidence="6">
    <location>
        <begin position="1"/>
        <end position="168"/>
    </location>
</feature>
<organism evidence="8 9">
    <name type="scientific">Pseudocercospora fijiensis (strain CIRAD86)</name>
    <name type="common">Black leaf streak disease fungus</name>
    <name type="synonym">Mycosphaerella fijiensis</name>
    <dbReference type="NCBI Taxonomy" id="383855"/>
    <lineage>
        <taxon>Eukaryota</taxon>
        <taxon>Fungi</taxon>
        <taxon>Dikarya</taxon>
        <taxon>Ascomycota</taxon>
        <taxon>Pezizomycotina</taxon>
        <taxon>Dothideomycetes</taxon>
        <taxon>Dothideomycetidae</taxon>
        <taxon>Mycosphaerellales</taxon>
        <taxon>Mycosphaerellaceae</taxon>
        <taxon>Pseudocercospora</taxon>
    </lineage>
</organism>
<accession>M2YZB6</accession>
<sequence length="660" mass="71327">MAASRLAWLSNDSPPPLTYSAESTPVSTPETAGTPPPPKQSRDDDLFFNWHKKAASDNAIADDFTSDDLLFPPDDDEPETLPLFPTASPLPHINEMPSAASPINIATSRTTSSSPRSQQSNLTSQLRDSQERGESNTMPAPQHVPVMKPRQGSVSMLGTTPFGARQIPGMQRRESTYGNGMSGSLVAGQSWGGISMGSFIRDDILMAGTSPYQFNSPSFHSSSYLPKMEANYMKDYVCCDIRLDSMHELLQHYEEAHAAQPTQTMGRTPKDQLPSSRAANATSTAQAVQQQTQSQQVKIPQRTLAPHSESMPPNPSTPMFSGQSQDHIGTFDNLDDMDMDMGDGGPQVQQPQYQPQPQFGRQQPRGPSVNVNLANAFQGQGLNAATPTTPHANLQGMGLPHNPTVSSVNTPTLTTQTLSQQTATPDTSQPSTPAELDPDFIASMGNLGHMDYNALAQGNFDFGAFNYMGSMNNGGSATIDNPEKRLLSKQGFGNKGMPNPAFTNAQSSELAKRVRESQLLNGLAGVGGFVGEEIKPFKCPVIGCEKAYKNQNGLKYHKQHGHQNQQLKENPDGTFSIVDPATSIPYPGTVGMEKEKPYRCEVCGKRYKNLNGLKYHRQHSPPCNPDLKLNNPNVPGLPTNLQNLNANVAGAGLVGEGMGY</sequence>
<dbReference type="SUPFAM" id="SSF57667">
    <property type="entry name" value="beta-beta-alpha zinc fingers"/>
    <property type="match status" value="1"/>
</dbReference>
<keyword evidence="2" id="KW-0677">Repeat</keyword>
<dbReference type="KEGG" id="pfj:MYCFIDRAFT_215154"/>
<feature type="domain" description="C2H2-type" evidence="7">
    <location>
        <begin position="598"/>
        <end position="625"/>
    </location>
</feature>
<feature type="compositionally biased region" description="Low complexity" evidence="6">
    <location>
        <begin position="410"/>
        <end position="425"/>
    </location>
</feature>
<dbReference type="InterPro" id="IPR036236">
    <property type="entry name" value="Znf_C2H2_sf"/>
</dbReference>
<keyword evidence="9" id="KW-1185">Reference proteome</keyword>
<feature type="compositionally biased region" description="Low complexity" evidence="6">
    <location>
        <begin position="281"/>
        <end position="297"/>
    </location>
</feature>
<dbReference type="SMART" id="SM00355">
    <property type="entry name" value="ZnF_C2H2"/>
    <property type="match status" value="3"/>
</dbReference>
<keyword evidence="3 5" id="KW-0863">Zinc-finger</keyword>
<dbReference type="EMBL" id="KB446558">
    <property type="protein sequence ID" value="EME82980.1"/>
    <property type="molecule type" value="Genomic_DNA"/>
</dbReference>
<evidence type="ECO:0000256" key="2">
    <source>
        <dbReference type="ARBA" id="ARBA00022737"/>
    </source>
</evidence>
<dbReference type="InterPro" id="IPR013087">
    <property type="entry name" value="Znf_C2H2_type"/>
</dbReference>
<proteinExistence type="predicted"/>
<feature type="compositionally biased region" description="Polar residues" evidence="6">
    <location>
        <begin position="20"/>
        <end position="31"/>
    </location>
</feature>
<evidence type="ECO:0000313" key="8">
    <source>
        <dbReference type="EMBL" id="EME82980.1"/>
    </source>
</evidence>
<protein>
    <recommendedName>
        <fullName evidence="7">C2H2-type domain-containing protein</fullName>
    </recommendedName>
</protein>
<dbReference type="STRING" id="383855.M2YZB6"/>
<name>M2YZB6_PSEFD</name>
<dbReference type="GO" id="GO:0005634">
    <property type="term" value="C:nucleus"/>
    <property type="evidence" value="ECO:0007669"/>
    <property type="project" value="TreeGrafter"/>
</dbReference>
<dbReference type="PANTHER" id="PTHR23057">
    <property type="entry name" value="JUXTAPOSED WITH ANOTHER ZINC FINGER PROTEIN 1"/>
    <property type="match status" value="1"/>
</dbReference>
<feature type="domain" description="C2H2-type" evidence="7">
    <location>
        <begin position="537"/>
        <end position="567"/>
    </location>
</feature>